<dbReference type="SUPFAM" id="SSF55874">
    <property type="entry name" value="ATPase domain of HSP90 chaperone/DNA topoisomerase II/histidine kinase"/>
    <property type="match status" value="1"/>
</dbReference>
<dbReference type="PANTHER" id="PTHR40448">
    <property type="entry name" value="TWO-COMPONENT SENSOR HISTIDINE KINASE"/>
    <property type="match status" value="1"/>
</dbReference>
<feature type="transmembrane region" description="Helical" evidence="1">
    <location>
        <begin position="5"/>
        <end position="22"/>
    </location>
</feature>
<feature type="domain" description="Sensor histidine kinase NatK-like C-terminal" evidence="2">
    <location>
        <begin position="173"/>
        <end position="268"/>
    </location>
</feature>
<dbReference type="CDD" id="cd16935">
    <property type="entry name" value="HATPase_AgrC-ComD-like"/>
    <property type="match status" value="1"/>
</dbReference>
<dbReference type="Pfam" id="PF14501">
    <property type="entry name" value="HATPase_c_5"/>
    <property type="match status" value="1"/>
</dbReference>
<keyword evidence="1" id="KW-1133">Transmembrane helix</keyword>
<reference evidence="3 4" key="1">
    <citation type="submission" date="2019-07" db="EMBL/GenBank/DDBJ databases">
        <authorList>
            <person name="Hibberd C M."/>
            <person name="Gehrig L. J."/>
            <person name="Chang H.-W."/>
            <person name="Venkatesh S."/>
        </authorList>
    </citation>
    <scope>NUCLEOTIDE SEQUENCE [LARGE SCALE GENOMIC DNA]</scope>
    <source>
        <strain evidence="3">Blautia_luti_SSTS_Bg7063</strain>
    </source>
</reference>
<organism evidence="3 4">
    <name type="scientific">Blautia luti</name>
    <dbReference type="NCBI Taxonomy" id="89014"/>
    <lineage>
        <taxon>Bacteria</taxon>
        <taxon>Bacillati</taxon>
        <taxon>Bacillota</taxon>
        <taxon>Clostridia</taxon>
        <taxon>Lachnospirales</taxon>
        <taxon>Lachnospiraceae</taxon>
        <taxon>Blautia</taxon>
    </lineage>
</organism>
<keyword evidence="1" id="KW-0812">Transmembrane</keyword>
<dbReference type="InterPro" id="IPR032834">
    <property type="entry name" value="NatK-like_C"/>
</dbReference>
<gene>
    <name evidence="3" type="ORF">RSSSTS7063_01014</name>
</gene>
<dbReference type="InterPro" id="IPR036890">
    <property type="entry name" value="HATPase_C_sf"/>
</dbReference>
<dbReference type="EMBL" id="CABHNW010000153">
    <property type="protein sequence ID" value="VUX40412.1"/>
    <property type="molecule type" value="Genomic_DNA"/>
</dbReference>
<sequence>MKRGFTILFIELFCVQAFLFLGALLQEYALFCQIMLLFFLALTYRRIYLLARRSLKNAQEEAKFQALQKQEQLQKEQEQLFVSRKQETLAFQQATIRKLQTLQNYLKTNEYNKIQDYLPAITDDFQRERFHPICQDSLINAILADKRFLAMQKNIKVTYEVLLPEKSNIPSSELSSIFFNLLDNGIESCNASGSEAPFISVTSKMSAGFLAVHMKNSKDPAQPFNHKTSKKDIPNHGFGLSIIEDICAKNDGSCQWIDNGDTFDSVVMLRYQ</sequence>
<evidence type="ECO:0000259" key="2">
    <source>
        <dbReference type="Pfam" id="PF14501"/>
    </source>
</evidence>
<dbReference type="GO" id="GO:0042802">
    <property type="term" value="F:identical protein binding"/>
    <property type="evidence" value="ECO:0007669"/>
    <property type="project" value="TreeGrafter"/>
</dbReference>
<proteinExistence type="predicted"/>
<keyword evidence="4" id="KW-1185">Reference proteome</keyword>
<evidence type="ECO:0000313" key="4">
    <source>
        <dbReference type="Proteomes" id="UP000408482"/>
    </source>
</evidence>
<keyword evidence="1" id="KW-0472">Membrane</keyword>
<protein>
    <recommendedName>
        <fullName evidence="2">Sensor histidine kinase NatK-like C-terminal domain-containing protein</fullName>
    </recommendedName>
</protein>
<dbReference type="PANTHER" id="PTHR40448:SF1">
    <property type="entry name" value="TWO-COMPONENT SENSOR HISTIDINE KINASE"/>
    <property type="match status" value="1"/>
</dbReference>
<dbReference type="RefSeq" id="WP_144095077.1">
    <property type="nucleotide sequence ID" value="NZ_CABHMX010000009.1"/>
</dbReference>
<dbReference type="AlphaFoldDB" id="A0A564W8S6"/>
<evidence type="ECO:0000256" key="1">
    <source>
        <dbReference type="SAM" id="Phobius"/>
    </source>
</evidence>
<evidence type="ECO:0000313" key="3">
    <source>
        <dbReference type="EMBL" id="VUX40412.1"/>
    </source>
</evidence>
<dbReference type="Proteomes" id="UP000408482">
    <property type="component" value="Unassembled WGS sequence"/>
</dbReference>
<accession>A0A564W8S6</accession>
<name>A0A564W8S6_9FIRM</name>
<dbReference type="Gene3D" id="3.30.565.10">
    <property type="entry name" value="Histidine kinase-like ATPase, C-terminal domain"/>
    <property type="match status" value="1"/>
</dbReference>